<dbReference type="AlphaFoldDB" id="A0A401UFL3"/>
<gene>
    <name evidence="1" type="ORF">SanaruYs_39210</name>
</gene>
<sequence>MAPQNEIINRVANSTLVTFDLEEHYIPGDRMLIDLKDILFQGLILREKDLRDFVKEHNWQQYENKFVAITCSTDAIIPTWAYMLLAVSVNSYAKKVVLGTLQQLNEKIFEEILEKIDWSKYQNAKVVVKGCSKIPVPESAYIEVVNRLKPYAGSIMFGEACSTIPLYKRPKA</sequence>
<organism evidence="1 2">
    <name type="scientific">Chryseotalea sanaruensis</name>
    <dbReference type="NCBI Taxonomy" id="2482724"/>
    <lineage>
        <taxon>Bacteria</taxon>
        <taxon>Pseudomonadati</taxon>
        <taxon>Bacteroidota</taxon>
        <taxon>Cytophagia</taxon>
        <taxon>Cytophagales</taxon>
        <taxon>Chryseotaleaceae</taxon>
        <taxon>Chryseotalea</taxon>
    </lineage>
</organism>
<protein>
    <submittedName>
        <fullName evidence="1">DUF2480 domain-containing protein</fullName>
    </submittedName>
</protein>
<accession>A0A401UFL3</accession>
<evidence type="ECO:0000313" key="2">
    <source>
        <dbReference type="Proteomes" id="UP000288227"/>
    </source>
</evidence>
<comment type="caution">
    <text evidence="1">The sequence shown here is derived from an EMBL/GenBank/DDBJ whole genome shotgun (WGS) entry which is preliminary data.</text>
</comment>
<proteinExistence type="predicted"/>
<evidence type="ECO:0000313" key="1">
    <source>
        <dbReference type="EMBL" id="GCC53676.1"/>
    </source>
</evidence>
<dbReference type="Proteomes" id="UP000288227">
    <property type="component" value="Unassembled WGS sequence"/>
</dbReference>
<dbReference type="InterPro" id="IPR018914">
    <property type="entry name" value="DUF2480"/>
</dbReference>
<keyword evidence="2" id="KW-1185">Reference proteome</keyword>
<dbReference type="RefSeq" id="WP_127124327.1">
    <property type="nucleotide sequence ID" value="NZ_BHXQ01000010.1"/>
</dbReference>
<dbReference type="OrthoDB" id="9803040at2"/>
<reference evidence="1 2" key="1">
    <citation type="submission" date="2018-11" db="EMBL/GenBank/DDBJ databases">
        <title>Chryseotalea sanarue gen. nov., sp., nov., a member of the family Cytophagaceae, isolated from a brackish lake in Hamamatsu Japan.</title>
        <authorList>
            <person name="Maejima Y."/>
            <person name="Iino T."/>
            <person name="Muraguchi Y."/>
            <person name="Fukuda K."/>
            <person name="Ohkuma M."/>
            <person name="Moriuchi R."/>
            <person name="Dohra H."/>
            <person name="Kimbara K."/>
            <person name="Shintani M."/>
        </authorList>
    </citation>
    <scope>NUCLEOTIDE SEQUENCE [LARGE SCALE GENOMIC DNA]</scope>
    <source>
        <strain evidence="1 2">Ys</strain>
    </source>
</reference>
<dbReference type="EMBL" id="BHXQ01000010">
    <property type="protein sequence ID" value="GCC53676.1"/>
    <property type="molecule type" value="Genomic_DNA"/>
</dbReference>
<name>A0A401UFL3_9BACT</name>
<dbReference type="Pfam" id="PF10652">
    <property type="entry name" value="DUF2480"/>
    <property type="match status" value="1"/>
</dbReference>